<dbReference type="InterPro" id="IPR052755">
    <property type="entry name" value="Lysozyme_Inhibitor_LprI"/>
</dbReference>
<reference evidence="8" key="1">
    <citation type="submission" date="2022-10" db="EMBL/GenBank/DDBJ databases">
        <title>Shewanella flava sp. nov, isolated from the estuary of the Fenhe River into the Yellow River.</title>
        <authorList>
            <person name="Li Y."/>
        </authorList>
    </citation>
    <scope>NUCLEOTIDE SEQUENCE</scope>
    <source>
        <strain evidence="8">FYR11-62</strain>
    </source>
</reference>
<evidence type="ECO:0000256" key="4">
    <source>
        <dbReference type="ARBA" id="ARBA00023288"/>
    </source>
</evidence>
<feature type="chain" id="PRO_5046389185" evidence="5">
    <location>
        <begin position="21"/>
        <end position="203"/>
    </location>
</feature>
<evidence type="ECO:0000313" key="8">
    <source>
        <dbReference type="EMBL" id="MCW3171847.1"/>
    </source>
</evidence>
<dbReference type="Gene3D" id="1.20.1270.180">
    <property type="match status" value="1"/>
</dbReference>
<evidence type="ECO:0000259" key="6">
    <source>
        <dbReference type="Pfam" id="PF07007"/>
    </source>
</evidence>
<keyword evidence="9" id="KW-1185">Reference proteome</keyword>
<feature type="domain" description="Lysozyme inhibitor LprI-like N-terminal" evidence="6">
    <location>
        <begin position="29"/>
        <end position="90"/>
    </location>
</feature>
<keyword evidence="3" id="KW-0564">Palmitate</keyword>
<evidence type="ECO:0000256" key="3">
    <source>
        <dbReference type="ARBA" id="ARBA00023139"/>
    </source>
</evidence>
<protein>
    <submittedName>
        <fullName evidence="8">MliC family protein</fullName>
    </submittedName>
</protein>
<organism evidence="8 9">
    <name type="scientific">Shewanella subflava</name>
    <dbReference type="NCBI Taxonomy" id="2986476"/>
    <lineage>
        <taxon>Bacteria</taxon>
        <taxon>Pseudomonadati</taxon>
        <taxon>Pseudomonadota</taxon>
        <taxon>Gammaproteobacteria</taxon>
        <taxon>Alteromonadales</taxon>
        <taxon>Shewanellaceae</taxon>
        <taxon>Shewanella</taxon>
    </lineage>
</organism>
<name>A0ABT3I710_9GAMM</name>
<dbReference type="EMBL" id="JAPDMX010000007">
    <property type="protein sequence ID" value="MCW3171847.1"/>
    <property type="molecule type" value="Genomic_DNA"/>
</dbReference>
<keyword evidence="4" id="KW-0449">Lipoprotein</keyword>
<dbReference type="PANTHER" id="PTHR37549:SF1">
    <property type="entry name" value="LIPOPROTEIN LPRI"/>
    <property type="match status" value="1"/>
</dbReference>
<dbReference type="Pfam" id="PF09864">
    <property type="entry name" value="MliC"/>
    <property type="match status" value="1"/>
</dbReference>
<feature type="signal peptide" evidence="5">
    <location>
        <begin position="1"/>
        <end position="20"/>
    </location>
</feature>
<dbReference type="InterPro" id="IPR009739">
    <property type="entry name" value="LprI-like_N"/>
</dbReference>
<dbReference type="SUPFAM" id="SSF141488">
    <property type="entry name" value="YdhA-like"/>
    <property type="match status" value="1"/>
</dbReference>
<dbReference type="PANTHER" id="PTHR37549">
    <property type="entry name" value="LIPOPROTEIN LPRI"/>
    <property type="match status" value="1"/>
</dbReference>
<dbReference type="InterPro" id="IPR036328">
    <property type="entry name" value="MliC_sf"/>
</dbReference>
<evidence type="ECO:0000256" key="1">
    <source>
        <dbReference type="ARBA" id="ARBA00022729"/>
    </source>
</evidence>
<dbReference type="Proteomes" id="UP001163714">
    <property type="component" value="Unassembled WGS sequence"/>
</dbReference>
<dbReference type="Pfam" id="PF07007">
    <property type="entry name" value="LprI"/>
    <property type="match status" value="1"/>
</dbReference>
<dbReference type="RefSeq" id="WP_264725385.1">
    <property type="nucleotide sequence ID" value="NZ_JAPDMX010000007.1"/>
</dbReference>
<evidence type="ECO:0000256" key="5">
    <source>
        <dbReference type="SAM" id="SignalP"/>
    </source>
</evidence>
<feature type="domain" description="C-type lysozyme inhibitor" evidence="7">
    <location>
        <begin position="122"/>
        <end position="195"/>
    </location>
</feature>
<sequence length="203" mass="22546">MKNLWILSLSGLGLSFSVIASSPSPSFNCNKAQGSIEELICQSEELSQLDTQLQPLYSQAIKQLNLNDAKILTAEQRGWIKGRNDCWKADDKTECTRVSYQTRITELQISAASINVPSPTYYQCNNESALQLSAYFYNDTLIPAVVFSYHTAHQPPSEPAIGFITRTASGAKYQAQHASLWTHQQEATLTFFGQPPITCTMSK</sequence>
<dbReference type="Gene3D" id="2.40.128.200">
    <property type="match status" value="1"/>
</dbReference>
<evidence type="ECO:0000256" key="2">
    <source>
        <dbReference type="ARBA" id="ARBA00023136"/>
    </source>
</evidence>
<keyword evidence="1 5" id="KW-0732">Signal</keyword>
<comment type="caution">
    <text evidence="8">The sequence shown here is derived from an EMBL/GenBank/DDBJ whole genome shotgun (WGS) entry which is preliminary data.</text>
</comment>
<dbReference type="InterPro" id="IPR018660">
    <property type="entry name" value="MliC"/>
</dbReference>
<evidence type="ECO:0000259" key="7">
    <source>
        <dbReference type="Pfam" id="PF09864"/>
    </source>
</evidence>
<evidence type="ECO:0000313" key="9">
    <source>
        <dbReference type="Proteomes" id="UP001163714"/>
    </source>
</evidence>
<gene>
    <name evidence="8" type="ORF">OHT75_05080</name>
</gene>
<proteinExistence type="predicted"/>
<accession>A0ABT3I710</accession>
<keyword evidence="2" id="KW-0472">Membrane</keyword>